<dbReference type="SUPFAM" id="SSF54695">
    <property type="entry name" value="POZ domain"/>
    <property type="match status" value="1"/>
</dbReference>
<organism evidence="1 2">
    <name type="scientific">Zymoseptoria brevis</name>
    <dbReference type="NCBI Taxonomy" id="1047168"/>
    <lineage>
        <taxon>Eukaryota</taxon>
        <taxon>Fungi</taxon>
        <taxon>Dikarya</taxon>
        <taxon>Ascomycota</taxon>
        <taxon>Pezizomycotina</taxon>
        <taxon>Dothideomycetes</taxon>
        <taxon>Dothideomycetidae</taxon>
        <taxon>Mycosphaerellales</taxon>
        <taxon>Mycosphaerellaceae</taxon>
        <taxon>Zymoseptoria</taxon>
    </lineage>
</organism>
<dbReference type="CDD" id="cd18186">
    <property type="entry name" value="BTB_POZ_ZBTB_KLHL-like"/>
    <property type="match status" value="1"/>
</dbReference>
<proteinExistence type="predicted"/>
<dbReference type="Proteomes" id="UP000033647">
    <property type="component" value="Unassembled WGS sequence"/>
</dbReference>
<dbReference type="STRING" id="1047168.A0A0F4GJ09"/>
<dbReference type="InterPro" id="IPR011333">
    <property type="entry name" value="SKP1/BTB/POZ_sf"/>
</dbReference>
<protein>
    <recommendedName>
        <fullName evidence="3">BTB domain-containing protein</fullName>
    </recommendedName>
</protein>
<name>A0A0F4GJ09_9PEZI</name>
<dbReference type="OrthoDB" id="3647298at2759"/>
<evidence type="ECO:0000313" key="2">
    <source>
        <dbReference type="Proteomes" id="UP000033647"/>
    </source>
</evidence>
<keyword evidence="2" id="KW-1185">Reference proteome</keyword>
<reference evidence="1 2" key="1">
    <citation type="submission" date="2015-03" db="EMBL/GenBank/DDBJ databases">
        <title>RNA-seq based gene annotation and comparative genomics of four Zymoseptoria species reveal species-specific pathogenicity related genes and transposable element activity.</title>
        <authorList>
            <person name="Grandaubert J."/>
            <person name="Bhattacharyya A."/>
            <person name="Stukenbrock E.H."/>
        </authorList>
    </citation>
    <scope>NUCLEOTIDE SEQUENCE [LARGE SCALE GENOMIC DNA]</scope>
    <source>
        <strain evidence="1 2">Zb18110</strain>
    </source>
</reference>
<evidence type="ECO:0000313" key="1">
    <source>
        <dbReference type="EMBL" id="KJX96165.1"/>
    </source>
</evidence>
<gene>
    <name evidence="1" type="ORF">TI39_contig802g00002</name>
</gene>
<dbReference type="AlphaFoldDB" id="A0A0F4GJ09"/>
<dbReference type="EMBL" id="LAFY01000794">
    <property type="protein sequence ID" value="KJX96165.1"/>
    <property type="molecule type" value="Genomic_DNA"/>
</dbReference>
<evidence type="ECO:0008006" key="3">
    <source>
        <dbReference type="Google" id="ProtNLM"/>
    </source>
</evidence>
<accession>A0A0F4GJ09</accession>
<comment type="caution">
    <text evidence="1">The sequence shown here is derived from an EMBL/GenBank/DDBJ whole genome shotgun (WGS) entry which is preliminary data.</text>
</comment>
<dbReference type="Gene3D" id="3.30.710.10">
    <property type="entry name" value="Potassium Channel Kv1.1, Chain A"/>
    <property type="match status" value="1"/>
</dbReference>
<sequence length="177" mass="20113">MPPKDFPVTKYLLVNASDFFKAALAQEWVEGQTRTVKLPDDDAESFSGYSLPSAFKMFILGDKLLDIAFKDAMTDAVLAVMLKQRGGNTYMSPKRFAISLLYKKETPGHMRDLIVHRWACVNNWQDIITTEWSPGFLLDFCNVLAAEQPQESTLEAAIRCAFHEHTPGNENCYRTKR</sequence>